<dbReference type="GO" id="GO:0004519">
    <property type="term" value="F:endonuclease activity"/>
    <property type="evidence" value="ECO:0007669"/>
    <property type="project" value="InterPro"/>
</dbReference>
<dbReference type="Pfam" id="PF18780">
    <property type="entry name" value="HNH_repeat"/>
    <property type="match status" value="2"/>
</dbReference>
<dbReference type="GO" id="GO:0003676">
    <property type="term" value="F:nucleic acid binding"/>
    <property type="evidence" value="ECO:0007669"/>
    <property type="project" value="InterPro"/>
</dbReference>
<dbReference type="InterPro" id="IPR041025">
    <property type="entry name" value="HNH_repeat"/>
</dbReference>
<dbReference type="PANTHER" id="PTHR33877">
    <property type="entry name" value="SLL1193 PROTEIN"/>
    <property type="match status" value="1"/>
</dbReference>
<dbReference type="SMART" id="SM00507">
    <property type="entry name" value="HNHc"/>
    <property type="match status" value="1"/>
</dbReference>
<dbReference type="CDD" id="cd00085">
    <property type="entry name" value="HNHc"/>
    <property type="match status" value="1"/>
</dbReference>
<dbReference type="GO" id="GO:0008270">
    <property type="term" value="F:zinc ion binding"/>
    <property type="evidence" value="ECO:0007669"/>
    <property type="project" value="InterPro"/>
</dbReference>
<feature type="domain" description="HNH nuclease" evidence="1">
    <location>
        <begin position="164"/>
        <end position="220"/>
    </location>
</feature>
<dbReference type="Gene3D" id="1.10.30.50">
    <property type="match status" value="1"/>
</dbReference>
<accession>A0A3B0RNJ9</accession>
<dbReference type="InterPro" id="IPR003615">
    <property type="entry name" value="HNH_nuc"/>
</dbReference>
<dbReference type="InterPro" id="IPR052892">
    <property type="entry name" value="NA-targeting_endonuclease"/>
</dbReference>
<dbReference type="AlphaFoldDB" id="A0A3B0RNJ9"/>
<dbReference type="EMBL" id="UOEA01000082">
    <property type="protein sequence ID" value="VAV85145.1"/>
    <property type="molecule type" value="Genomic_DNA"/>
</dbReference>
<name>A0A3B0RNJ9_9ZZZZ</name>
<organism evidence="2">
    <name type="scientific">hydrothermal vent metagenome</name>
    <dbReference type="NCBI Taxonomy" id="652676"/>
    <lineage>
        <taxon>unclassified sequences</taxon>
        <taxon>metagenomes</taxon>
        <taxon>ecological metagenomes</taxon>
    </lineage>
</organism>
<protein>
    <recommendedName>
        <fullName evidence="1">HNH nuclease domain-containing protein</fullName>
    </recommendedName>
</protein>
<dbReference type="PANTHER" id="PTHR33877:SF2">
    <property type="entry name" value="OS07G0170200 PROTEIN"/>
    <property type="match status" value="1"/>
</dbReference>
<dbReference type="InterPro" id="IPR002711">
    <property type="entry name" value="HNH"/>
</dbReference>
<gene>
    <name evidence="2" type="ORF">MNBD_DELTA01-441</name>
</gene>
<proteinExistence type="predicted"/>
<evidence type="ECO:0000313" key="2">
    <source>
        <dbReference type="EMBL" id="VAV85145.1"/>
    </source>
</evidence>
<sequence>MKFELERDNLGISDEDLLEDLRVCAKALGKKSITTSEYDTLGKVRHATIRRRFGYWYVALQKAGLETGTSQRVITEEELFQNIKEVWTSLRRQPRRREIDTDLSKFSASTYSNRFGTWRKALDTFVIWVNSDETDNSSTSEPVFQESYIEEPERKRTPRHVTERQRFRIFVRDGFRCLSCGASPITTPGVELEVDHVVPWSKGGETVDSNLKTKCKRCNRGKGNGFCV</sequence>
<reference evidence="2" key="1">
    <citation type="submission" date="2018-06" db="EMBL/GenBank/DDBJ databases">
        <authorList>
            <person name="Zhirakovskaya E."/>
        </authorList>
    </citation>
    <scope>NUCLEOTIDE SEQUENCE</scope>
</reference>
<evidence type="ECO:0000259" key="1">
    <source>
        <dbReference type="SMART" id="SM00507"/>
    </source>
</evidence>
<dbReference type="Pfam" id="PF01844">
    <property type="entry name" value="HNH"/>
    <property type="match status" value="1"/>
</dbReference>